<dbReference type="InterPro" id="IPR045788">
    <property type="entry name" value="MobC_2"/>
</dbReference>
<protein>
    <submittedName>
        <fullName evidence="1">Mobilization protein MobC</fullName>
    </submittedName>
</protein>
<keyword evidence="2" id="KW-1185">Reference proteome</keyword>
<dbReference type="RefSeq" id="WP_162852769.1">
    <property type="nucleotide sequence ID" value="NZ_SODV01000002.1"/>
</dbReference>
<reference evidence="1 2" key="1">
    <citation type="submission" date="2019-03" db="EMBL/GenBank/DDBJ databases">
        <title>Genomic Encyclopedia of Type Strains, Phase IV (KMG-IV): sequencing the most valuable type-strain genomes for metagenomic binning, comparative biology and taxonomic classification.</title>
        <authorList>
            <person name="Goeker M."/>
        </authorList>
    </citation>
    <scope>NUCLEOTIDE SEQUENCE [LARGE SCALE GENOMIC DNA]</scope>
    <source>
        <strain evidence="1 2">DSM 100059</strain>
    </source>
</reference>
<proteinExistence type="predicted"/>
<dbReference type="Proteomes" id="UP000294498">
    <property type="component" value="Unassembled WGS sequence"/>
</dbReference>
<comment type="caution">
    <text evidence="1">The sequence shown here is derived from an EMBL/GenBank/DDBJ whole genome shotgun (WGS) entry which is preliminary data.</text>
</comment>
<name>A0A4R8DH85_9BACT</name>
<sequence length="134" mass="15693">MGRKKTPEDKELKHRLYTRVNDRKYAELRAILDTNPQKDMSALLRDILHDRRVKVFTHDQTLDNLMEELALLRTELKAIGVNINQITHKFNTYPETTKKALYAKIAFEEYQAIDAKVNTLLVIIEKLAKKWLSA</sequence>
<dbReference type="EMBL" id="SODV01000002">
    <property type="protein sequence ID" value="TDW97069.1"/>
    <property type="molecule type" value="Genomic_DNA"/>
</dbReference>
<evidence type="ECO:0000313" key="1">
    <source>
        <dbReference type="EMBL" id="TDW97069.1"/>
    </source>
</evidence>
<evidence type="ECO:0000313" key="2">
    <source>
        <dbReference type="Proteomes" id="UP000294498"/>
    </source>
</evidence>
<dbReference type="AlphaFoldDB" id="A0A4R8DH85"/>
<accession>A0A4R8DH85</accession>
<organism evidence="1 2">
    <name type="scientific">Dinghuibacter silviterrae</name>
    <dbReference type="NCBI Taxonomy" id="1539049"/>
    <lineage>
        <taxon>Bacteria</taxon>
        <taxon>Pseudomonadati</taxon>
        <taxon>Bacteroidota</taxon>
        <taxon>Chitinophagia</taxon>
        <taxon>Chitinophagales</taxon>
        <taxon>Chitinophagaceae</taxon>
        <taxon>Dinghuibacter</taxon>
    </lineage>
</organism>
<gene>
    <name evidence="1" type="ORF">EDB95_4908</name>
</gene>
<dbReference type="Pfam" id="PF19514">
    <property type="entry name" value="MobC_2"/>
    <property type="match status" value="1"/>
</dbReference>